<comment type="caution">
    <text evidence="2">The sequence shown here is derived from an EMBL/GenBank/DDBJ whole genome shotgun (WGS) entry which is preliminary data.</text>
</comment>
<sequence>MISAPAAGCSSALRQCRTAGDPAGVVARFAGYGRIVLLSAQGVVTHSDSLSHGTAFAAFEQAVMASGTDWTIPRPGGFASNAYAWAESVRTARTVAAPFGEVGLPVVDPDDIAAVAASVLIRPGHEEARYEPTGPTPTAARERAAAIAAVLGAPVSFVEQSREEVREQMLAFMPAPVADTTLGTPTPAKGPRAPTSRRSPAAPRHLRRLGPARRRGLPLTPGRGPVEERRDGCGELDYEPRAASSLSVKSAMLAVAGPHEELIIDRDAHESVVSGLTLAGTRPRWGRGTSARWAPARRRVTTRAGAGLVVSSAMSRRFAGTSPVRNRRGPGQEMDNGGFRRVRSEF</sequence>
<evidence type="ECO:0000313" key="3">
    <source>
        <dbReference type="Proteomes" id="UP000272400"/>
    </source>
</evidence>
<reference evidence="2 3" key="1">
    <citation type="submission" date="2018-11" db="EMBL/GenBank/DDBJ databases">
        <title>Sequencing the genomes of 1000 actinobacteria strains.</title>
        <authorList>
            <person name="Klenk H.-P."/>
        </authorList>
    </citation>
    <scope>NUCLEOTIDE SEQUENCE [LARGE SCALE GENOMIC DNA]</scope>
    <source>
        <strain evidence="2 3">DSM 44254</strain>
    </source>
</reference>
<dbReference type="InterPro" id="IPR036291">
    <property type="entry name" value="NAD(P)-bd_dom_sf"/>
</dbReference>
<dbReference type="Gene3D" id="3.40.640.10">
    <property type="entry name" value="Type I PLP-dependent aspartate aminotransferase-like (Major domain)"/>
    <property type="match status" value="1"/>
</dbReference>
<evidence type="ECO:0008006" key="4">
    <source>
        <dbReference type="Google" id="ProtNLM"/>
    </source>
</evidence>
<dbReference type="PANTHER" id="PTHR43162">
    <property type="match status" value="1"/>
</dbReference>
<evidence type="ECO:0000256" key="1">
    <source>
        <dbReference type="SAM" id="MobiDB-lite"/>
    </source>
</evidence>
<dbReference type="PANTHER" id="PTHR43162:SF1">
    <property type="entry name" value="PRESTALK A DIFFERENTIATION PROTEIN A"/>
    <property type="match status" value="1"/>
</dbReference>
<proteinExistence type="predicted"/>
<feature type="region of interest" description="Disordered" evidence="1">
    <location>
        <begin position="316"/>
        <end position="346"/>
    </location>
</feature>
<accession>A0A3N1D236</accession>
<name>A0A3N1D236_9ACTN</name>
<dbReference type="RefSeq" id="WP_148086097.1">
    <property type="nucleotide sequence ID" value="NZ_RJKE01000001.1"/>
</dbReference>
<dbReference type="EMBL" id="RJKE01000001">
    <property type="protein sequence ID" value="ROO87599.1"/>
    <property type="molecule type" value="Genomic_DNA"/>
</dbReference>
<keyword evidence="3" id="KW-1185">Reference proteome</keyword>
<feature type="region of interest" description="Disordered" evidence="1">
    <location>
        <begin position="177"/>
        <end position="232"/>
    </location>
</feature>
<evidence type="ECO:0000313" key="2">
    <source>
        <dbReference type="EMBL" id="ROO87599.1"/>
    </source>
</evidence>
<dbReference type="InterPro" id="IPR051604">
    <property type="entry name" value="Ergot_Alk_Oxidoreductase"/>
</dbReference>
<dbReference type="Proteomes" id="UP000272400">
    <property type="component" value="Unassembled WGS sequence"/>
</dbReference>
<feature type="compositionally biased region" description="Basic residues" evidence="1">
    <location>
        <begin position="204"/>
        <end position="216"/>
    </location>
</feature>
<dbReference type="SUPFAM" id="SSF51735">
    <property type="entry name" value="NAD(P)-binding Rossmann-fold domains"/>
    <property type="match status" value="1"/>
</dbReference>
<dbReference type="AlphaFoldDB" id="A0A3N1D236"/>
<organism evidence="2 3">
    <name type="scientific">Actinocorallia herbida</name>
    <dbReference type="NCBI Taxonomy" id="58109"/>
    <lineage>
        <taxon>Bacteria</taxon>
        <taxon>Bacillati</taxon>
        <taxon>Actinomycetota</taxon>
        <taxon>Actinomycetes</taxon>
        <taxon>Streptosporangiales</taxon>
        <taxon>Thermomonosporaceae</taxon>
        <taxon>Actinocorallia</taxon>
    </lineage>
</organism>
<protein>
    <recommendedName>
        <fullName evidence="4">NmrA-like family protein</fullName>
    </recommendedName>
</protein>
<dbReference type="Gene3D" id="3.40.50.720">
    <property type="entry name" value="NAD(P)-binding Rossmann-like Domain"/>
    <property type="match status" value="1"/>
</dbReference>
<dbReference type="InterPro" id="IPR015421">
    <property type="entry name" value="PyrdxlP-dep_Trfase_major"/>
</dbReference>
<dbReference type="OrthoDB" id="4457504at2"/>
<gene>
    <name evidence="2" type="ORF">EDD29_5215</name>
</gene>